<dbReference type="GO" id="GO:0006508">
    <property type="term" value="P:proteolysis"/>
    <property type="evidence" value="ECO:0007669"/>
    <property type="project" value="UniProtKB-KW"/>
</dbReference>
<dbReference type="PANTHER" id="PTHR12606:SF1">
    <property type="entry name" value="UBIQUITIN-LIKE-SPECIFIC PROTEASE 1A"/>
    <property type="match status" value="1"/>
</dbReference>
<name>A0A4D6N498_VIGUN</name>
<dbReference type="GO" id="GO:0016926">
    <property type="term" value="P:protein desumoylation"/>
    <property type="evidence" value="ECO:0007669"/>
    <property type="project" value="TreeGrafter"/>
</dbReference>
<keyword evidence="4" id="KW-0788">Thiol protease</keyword>
<reference evidence="7 8" key="1">
    <citation type="submission" date="2019-04" db="EMBL/GenBank/DDBJ databases">
        <title>An improved genome assembly and genetic linkage map for asparagus bean, Vigna unguiculata ssp. sesquipedialis.</title>
        <authorList>
            <person name="Xia Q."/>
            <person name="Zhang R."/>
            <person name="Dong Y."/>
        </authorList>
    </citation>
    <scope>NUCLEOTIDE SEQUENCE [LARGE SCALE GENOMIC DNA]</scope>
    <source>
        <tissue evidence="7">Leaf</tissue>
    </source>
</reference>
<evidence type="ECO:0000256" key="4">
    <source>
        <dbReference type="ARBA" id="ARBA00022807"/>
    </source>
</evidence>
<dbReference type="EMBL" id="CP039353">
    <property type="protein sequence ID" value="QCE06925.1"/>
    <property type="molecule type" value="Genomic_DNA"/>
</dbReference>
<evidence type="ECO:0000256" key="3">
    <source>
        <dbReference type="ARBA" id="ARBA00022801"/>
    </source>
</evidence>
<dbReference type="GO" id="GO:0005634">
    <property type="term" value="C:nucleus"/>
    <property type="evidence" value="ECO:0007669"/>
    <property type="project" value="TreeGrafter"/>
</dbReference>
<dbReference type="InterPro" id="IPR003653">
    <property type="entry name" value="Peptidase_C48_C"/>
</dbReference>
<evidence type="ECO:0000313" key="7">
    <source>
        <dbReference type="EMBL" id="QCE06925.1"/>
    </source>
</evidence>
<evidence type="ECO:0000256" key="5">
    <source>
        <dbReference type="SAM" id="MobiDB-lite"/>
    </source>
</evidence>
<dbReference type="Proteomes" id="UP000501690">
    <property type="component" value="Linkage Group LG9"/>
</dbReference>
<dbReference type="AlphaFoldDB" id="A0A4D6N498"/>
<dbReference type="PROSITE" id="PS50600">
    <property type="entry name" value="ULP_PROTEASE"/>
    <property type="match status" value="1"/>
</dbReference>
<feature type="domain" description="Ubiquitin-like protease family profile" evidence="6">
    <location>
        <begin position="354"/>
        <end position="528"/>
    </location>
</feature>
<accession>A0A4D6N498</accession>
<dbReference type="SUPFAM" id="SSF54001">
    <property type="entry name" value="Cysteine proteinases"/>
    <property type="match status" value="1"/>
</dbReference>
<dbReference type="Pfam" id="PF02902">
    <property type="entry name" value="Peptidase_C48"/>
    <property type="match status" value="1"/>
</dbReference>
<keyword evidence="2 7" id="KW-0645">Protease</keyword>
<proteinExistence type="inferred from homology"/>
<dbReference type="GO" id="GO:0016929">
    <property type="term" value="F:deSUMOylase activity"/>
    <property type="evidence" value="ECO:0007669"/>
    <property type="project" value="TreeGrafter"/>
</dbReference>
<sequence length="580" mass="67003">MGSGLGVHCCGPTILQVVAVRNRCKTDYIVKVNGLLRSSHRSRIGRTPFRWCVDMVKPLDINGVLLKHTLSRTSRTVTNMPFRLLDNLDNLNQYNWSRSVHSFLVEGFNRAYHTLREDQNTSAITVAGSVAIFQLLVCRLLNVGSYEGDVSFPKILSWPSLVIRTHGIKSAFESNKVVLEWELSEDEKNIDVVREALNLKRNYRVVQQLKDQLSNMEEEYVCGGQEADPSSFEEPEPSPFHKADRFDVEEPQCHPFDHPSSSHQPQPSSFDQGHAFDVEEPQSRDFEDPSSFHQAEPSCHDIGDGCDVEEAHARHCNKHDQGTPVYNPHGMEIIPYVEPGKCSLDVDLSELYRILVSQDGRQTVVDINQQILTTVDCCGFRPRGKLSNMAILFACNNFMYRQRKLNGVIKRVVFGDYNNFLRRGLVSVHDILSTDFVFAPIIHEQHWWCYAINCRTRQFFVLDSLRSKRQGRKRIDNAIARNMGILFDLLENRSDADKLKFEVLTQDLPLQPNLYDCGMLVLRYIELWDGETKFADKYFPAYTSDELQELRQQYICDWFMDDDNIYRNYWLQVFDVYKSK</sequence>
<evidence type="ECO:0000313" key="8">
    <source>
        <dbReference type="Proteomes" id="UP000501690"/>
    </source>
</evidence>
<evidence type="ECO:0000256" key="1">
    <source>
        <dbReference type="ARBA" id="ARBA00005234"/>
    </source>
</evidence>
<comment type="similarity">
    <text evidence="1">Belongs to the peptidase C48 family.</text>
</comment>
<feature type="region of interest" description="Disordered" evidence="5">
    <location>
        <begin position="220"/>
        <end position="274"/>
    </location>
</feature>
<dbReference type="Gene3D" id="3.40.395.10">
    <property type="entry name" value="Adenoviral Proteinase, Chain A"/>
    <property type="match status" value="1"/>
</dbReference>
<keyword evidence="8" id="KW-1185">Reference proteome</keyword>
<protein>
    <submittedName>
        <fullName evidence="7">Sentrin-specific protease 1</fullName>
    </submittedName>
</protein>
<gene>
    <name evidence="7" type="ORF">DEO72_LG9g1939</name>
</gene>
<evidence type="ECO:0000259" key="6">
    <source>
        <dbReference type="PROSITE" id="PS50600"/>
    </source>
</evidence>
<keyword evidence="3" id="KW-0378">Hydrolase</keyword>
<feature type="compositionally biased region" description="Basic and acidic residues" evidence="5">
    <location>
        <begin position="239"/>
        <end position="257"/>
    </location>
</feature>
<organism evidence="7 8">
    <name type="scientific">Vigna unguiculata</name>
    <name type="common">Cowpea</name>
    <dbReference type="NCBI Taxonomy" id="3917"/>
    <lineage>
        <taxon>Eukaryota</taxon>
        <taxon>Viridiplantae</taxon>
        <taxon>Streptophyta</taxon>
        <taxon>Embryophyta</taxon>
        <taxon>Tracheophyta</taxon>
        <taxon>Spermatophyta</taxon>
        <taxon>Magnoliopsida</taxon>
        <taxon>eudicotyledons</taxon>
        <taxon>Gunneridae</taxon>
        <taxon>Pentapetalae</taxon>
        <taxon>rosids</taxon>
        <taxon>fabids</taxon>
        <taxon>Fabales</taxon>
        <taxon>Fabaceae</taxon>
        <taxon>Papilionoideae</taxon>
        <taxon>50 kb inversion clade</taxon>
        <taxon>NPAAA clade</taxon>
        <taxon>indigoferoid/millettioid clade</taxon>
        <taxon>Phaseoleae</taxon>
        <taxon>Vigna</taxon>
    </lineage>
</organism>
<evidence type="ECO:0000256" key="2">
    <source>
        <dbReference type="ARBA" id="ARBA00022670"/>
    </source>
</evidence>
<dbReference type="InterPro" id="IPR038765">
    <property type="entry name" value="Papain-like_cys_pep_sf"/>
</dbReference>
<dbReference type="PANTHER" id="PTHR12606">
    <property type="entry name" value="SENTRIN/SUMO-SPECIFIC PROTEASE"/>
    <property type="match status" value="1"/>
</dbReference>
<feature type="compositionally biased region" description="Low complexity" evidence="5">
    <location>
        <begin position="258"/>
        <end position="272"/>
    </location>
</feature>